<dbReference type="AlphaFoldDB" id="A0A8S1J125"/>
<evidence type="ECO:0000256" key="1">
    <source>
        <dbReference type="SAM" id="Coils"/>
    </source>
</evidence>
<dbReference type="EMBL" id="CAJHUC010001369">
    <property type="protein sequence ID" value="CAD7700873.1"/>
    <property type="molecule type" value="Genomic_DNA"/>
</dbReference>
<keyword evidence="3" id="KW-1185">Reference proteome</keyword>
<proteinExistence type="predicted"/>
<gene>
    <name evidence="2" type="ORF">OSTQU699_LOCUS6232</name>
</gene>
<keyword evidence="1" id="KW-0175">Coiled coil</keyword>
<reference evidence="2" key="1">
    <citation type="submission" date="2020-12" db="EMBL/GenBank/DDBJ databases">
        <authorList>
            <person name="Iha C."/>
        </authorList>
    </citation>
    <scope>NUCLEOTIDE SEQUENCE</scope>
</reference>
<comment type="caution">
    <text evidence="2">The sequence shown here is derived from an EMBL/GenBank/DDBJ whole genome shotgun (WGS) entry which is preliminary data.</text>
</comment>
<name>A0A8S1J125_9CHLO</name>
<dbReference type="Proteomes" id="UP000708148">
    <property type="component" value="Unassembled WGS sequence"/>
</dbReference>
<evidence type="ECO:0000313" key="2">
    <source>
        <dbReference type="EMBL" id="CAD7700873.1"/>
    </source>
</evidence>
<dbReference type="Gene3D" id="1.20.5.340">
    <property type="match status" value="1"/>
</dbReference>
<feature type="coiled-coil region" evidence="1">
    <location>
        <begin position="126"/>
        <end position="184"/>
    </location>
</feature>
<accession>A0A8S1J125</accession>
<organism evidence="2 3">
    <name type="scientific">Ostreobium quekettii</name>
    <dbReference type="NCBI Taxonomy" id="121088"/>
    <lineage>
        <taxon>Eukaryota</taxon>
        <taxon>Viridiplantae</taxon>
        <taxon>Chlorophyta</taxon>
        <taxon>core chlorophytes</taxon>
        <taxon>Ulvophyceae</taxon>
        <taxon>TCBD clade</taxon>
        <taxon>Bryopsidales</taxon>
        <taxon>Ostreobineae</taxon>
        <taxon>Ostreobiaceae</taxon>
        <taxon>Ostreobium</taxon>
    </lineage>
</organism>
<sequence>MEFVMDVAVEAHKYHVQQVETKLCRHLVKFVKDCHRPQLFRIAGIASQCNARELIAQCKERLQEEVVNKLGSEDAVLHDICKDVKDCGQHWPSDTLADLLCDVIQRGSKLIHAASERANKQIAASNAAHSAEKARLESELQASRGRVAELQSAIKLMAIIEDQLAESEEEVEGLQGRIQTLETCIDEADCFVSNRGNLCLNSTRRPVRDCF</sequence>
<protein>
    <submittedName>
        <fullName evidence="2">Uncharacterized protein</fullName>
    </submittedName>
</protein>
<evidence type="ECO:0000313" key="3">
    <source>
        <dbReference type="Proteomes" id="UP000708148"/>
    </source>
</evidence>